<dbReference type="InterPro" id="IPR019420">
    <property type="entry name" value="7TM_GPCR_serpentine_rcpt_Srbc"/>
</dbReference>
<dbReference type="EMBL" id="GL379858">
    <property type="protein sequence ID" value="EGT56950.1"/>
    <property type="molecule type" value="Genomic_DNA"/>
</dbReference>
<dbReference type="eggNOG" id="ENOG502TM09">
    <property type="taxonomic scope" value="Eukaryota"/>
</dbReference>
<evidence type="ECO:0000313" key="2">
    <source>
        <dbReference type="EMBL" id="EGT56950.1"/>
    </source>
</evidence>
<evidence type="ECO:0008006" key="4">
    <source>
        <dbReference type="Google" id="ProtNLM"/>
    </source>
</evidence>
<evidence type="ECO:0000256" key="1">
    <source>
        <dbReference type="SAM" id="Phobius"/>
    </source>
</evidence>
<dbReference type="PANTHER" id="PTHR10664:SF31">
    <property type="entry name" value="SERPENTINE RECEPTOR, CLASS BC (CLASS B-LIKE)"/>
    <property type="match status" value="1"/>
</dbReference>
<feature type="transmembrane region" description="Helical" evidence="1">
    <location>
        <begin position="48"/>
        <end position="71"/>
    </location>
</feature>
<sequence length="282" mass="31588">MTTLTVGYWIFTFIGIISTAITTVMCVYIFKKYTFEQRTWKKLEYQLILLRVVFDGVNNFVSCIYFLSTIFTLQYPDIFPFTVSFAIGIFASNFLEMRSFLAAIIAIERVIASFIPLHFYGYRKRISNIPIIIFVVSTGLACDLVLFGICGMKLPLDPGCMSINCAIPPGYQTYTFTTRMFYSSINILFSGILCVKLLSMSLQRTCVPVDLRKPNLLSLTDGLSTLSFDLIPSLLSSYGIIDSKSLGPVVGVLRQIGRGVEAAVMVKLMKKTTTVQPSKTEE</sequence>
<dbReference type="Proteomes" id="UP000008068">
    <property type="component" value="Unassembled WGS sequence"/>
</dbReference>
<accession>G0NBN3</accession>
<keyword evidence="3" id="KW-1185">Reference proteome</keyword>
<dbReference type="OMA" id="INCAIPP"/>
<dbReference type="Pfam" id="PF10316">
    <property type="entry name" value="7TM_GPCR_Srbc"/>
    <property type="match status" value="1"/>
</dbReference>
<keyword evidence="1" id="KW-0472">Membrane</keyword>
<dbReference type="InParanoid" id="G0NBN3"/>
<feature type="transmembrane region" description="Helical" evidence="1">
    <location>
        <begin position="180"/>
        <end position="198"/>
    </location>
</feature>
<evidence type="ECO:0000313" key="3">
    <source>
        <dbReference type="Proteomes" id="UP000008068"/>
    </source>
</evidence>
<name>G0NBN3_CAEBE</name>
<keyword evidence="1" id="KW-1133">Transmembrane helix</keyword>
<dbReference type="OrthoDB" id="5859762at2759"/>
<dbReference type="PANTHER" id="PTHR10664">
    <property type="entry name" value="SERPENTINE RECEPTOR-C.ELEGANS"/>
    <property type="match status" value="1"/>
</dbReference>
<proteinExistence type="predicted"/>
<feature type="transmembrane region" description="Helical" evidence="1">
    <location>
        <begin position="128"/>
        <end position="149"/>
    </location>
</feature>
<reference evidence="3" key="1">
    <citation type="submission" date="2011-07" db="EMBL/GenBank/DDBJ databases">
        <authorList>
            <consortium name="Caenorhabditis brenneri Sequencing and Analysis Consortium"/>
            <person name="Wilson R.K."/>
        </authorList>
    </citation>
    <scope>NUCLEOTIDE SEQUENCE [LARGE SCALE GENOMIC DNA]</scope>
    <source>
        <strain evidence="3">PB2801</strain>
    </source>
</reference>
<organism evidence="3">
    <name type="scientific">Caenorhabditis brenneri</name>
    <name type="common">Nematode worm</name>
    <dbReference type="NCBI Taxonomy" id="135651"/>
    <lineage>
        <taxon>Eukaryota</taxon>
        <taxon>Metazoa</taxon>
        <taxon>Ecdysozoa</taxon>
        <taxon>Nematoda</taxon>
        <taxon>Chromadorea</taxon>
        <taxon>Rhabditida</taxon>
        <taxon>Rhabditina</taxon>
        <taxon>Rhabditomorpha</taxon>
        <taxon>Rhabditoidea</taxon>
        <taxon>Rhabditidae</taxon>
        <taxon>Peloderinae</taxon>
        <taxon>Caenorhabditis</taxon>
    </lineage>
</organism>
<feature type="transmembrane region" description="Helical" evidence="1">
    <location>
        <begin position="6"/>
        <end position="28"/>
    </location>
</feature>
<protein>
    <recommendedName>
        <fullName evidence="4">Serpentine Receptor, class BC (Class B-like)</fullName>
    </recommendedName>
</protein>
<gene>
    <name evidence="2" type="ORF">CAEBREN_22706</name>
</gene>
<keyword evidence="1" id="KW-0812">Transmembrane</keyword>
<dbReference type="AlphaFoldDB" id="G0NBN3"/>
<dbReference type="HOGENOM" id="CLU_059075_1_0_1"/>